<accession>A0A653CSE9</accession>
<dbReference type="EMBL" id="CAACVG010008484">
    <property type="protein sequence ID" value="VEN50003.1"/>
    <property type="molecule type" value="Genomic_DNA"/>
</dbReference>
<sequence>MTMKLGLIAVVLLASQPLYCSSKPDSSPKNVVVQFYEQCYKPKPFNNIVALLGLKDVLLPKSEDPKIKRLIQYYKKSDLVFLDGPLILCSIDFIYSFPKNVFSSFGLSSLFSLLRGNAKAVKCLKTMYDSFFNTGEEAQISTFEKCVNS</sequence>
<feature type="chain" id="PRO_5024903204" evidence="1">
    <location>
        <begin position="23"/>
        <end position="149"/>
    </location>
</feature>
<feature type="signal peptide" evidence="1">
    <location>
        <begin position="1"/>
        <end position="22"/>
    </location>
</feature>
<organism evidence="2 3">
    <name type="scientific">Callosobruchus maculatus</name>
    <name type="common">Southern cowpea weevil</name>
    <name type="synonym">Pulse bruchid</name>
    <dbReference type="NCBI Taxonomy" id="64391"/>
    <lineage>
        <taxon>Eukaryota</taxon>
        <taxon>Metazoa</taxon>
        <taxon>Ecdysozoa</taxon>
        <taxon>Arthropoda</taxon>
        <taxon>Hexapoda</taxon>
        <taxon>Insecta</taxon>
        <taxon>Pterygota</taxon>
        <taxon>Neoptera</taxon>
        <taxon>Endopterygota</taxon>
        <taxon>Coleoptera</taxon>
        <taxon>Polyphaga</taxon>
        <taxon>Cucujiformia</taxon>
        <taxon>Chrysomeloidea</taxon>
        <taxon>Chrysomelidae</taxon>
        <taxon>Bruchinae</taxon>
        <taxon>Bruchini</taxon>
        <taxon>Callosobruchus</taxon>
    </lineage>
</organism>
<keyword evidence="3" id="KW-1185">Reference proteome</keyword>
<proteinExistence type="predicted"/>
<gene>
    <name evidence="2" type="ORF">CALMAC_LOCUS10917</name>
</gene>
<reference evidence="2 3" key="1">
    <citation type="submission" date="2019-01" db="EMBL/GenBank/DDBJ databases">
        <authorList>
            <person name="Sayadi A."/>
        </authorList>
    </citation>
    <scope>NUCLEOTIDE SEQUENCE [LARGE SCALE GENOMIC DNA]</scope>
</reference>
<evidence type="ECO:0000256" key="1">
    <source>
        <dbReference type="SAM" id="SignalP"/>
    </source>
</evidence>
<name>A0A653CSE9_CALMS</name>
<dbReference type="AlphaFoldDB" id="A0A653CSE9"/>
<dbReference type="Proteomes" id="UP000410492">
    <property type="component" value="Unassembled WGS sequence"/>
</dbReference>
<protein>
    <submittedName>
        <fullName evidence="2">Uncharacterized protein</fullName>
    </submittedName>
</protein>
<evidence type="ECO:0000313" key="2">
    <source>
        <dbReference type="EMBL" id="VEN50003.1"/>
    </source>
</evidence>
<evidence type="ECO:0000313" key="3">
    <source>
        <dbReference type="Proteomes" id="UP000410492"/>
    </source>
</evidence>
<keyword evidence="1" id="KW-0732">Signal</keyword>